<feature type="non-terminal residue" evidence="2">
    <location>
        <position position="1"/>
    </location>
</feature>
<evidence type="ECO:0000256" key="1">
    <source>
        <dbReference type="SAM" id="MobiDB-lite"/>
    </source>
</evidence>
<dbReference type="EMBL" id="LXQA010440603">
    <property type="protein sequence ID" value="MCI52011.1"/>
    <property type="molecule type" value="Genomic_DNA"/>
</dbReference>
<accession>A0A392ST33</accession>
<dbReference type="AlphaFoldDB" id="A0A392ST33"/>
<feature type="non-terminal residue" evidence="2">
    <location>
        <position position="91"/>
    </location>
</feature>
<reference evidence="2 3" key="1">
    <citation type="journal article" date="2018" name="Front. Plant Sci.">
        <title>Red Clover (Trifolium pratense) and Zigzag Clover (T. medium) - A Picture of Genomic Similarities and Differences.</title>
        <authorList>
            <person name="Dluhosova J."/>
            <person name="Istvanek J."/>
            <person name="Nedelnik J."/>
            <person name="Repkova J."/>
        </authorList>
    </citation>
    <scope>NUCLEOTIDE SEQUENCE [LARGE SCALE GENOMIC DNA]</scope>
    <source>
        <strain evidence="3">cv. 10/8</strain>
        <tissue evidence="2">Leaf</tissue>
    </source>
</reference>
<dbReference type="Proteomes" id="UP000265520">
    <property type="component" value="Unassembled WGS sequence"/>
</dbReference>
<feature type="compositionally biased region" description="Basic residues" evidence="1">
    <location>
        <begin position="36"/>
        <end position="50"/>
    </location>
</feature>
<evidence type="ECO:0000313" key="3">
    <source>
        <dbReference type="Proteomes" id="UP000265520"/>
    </source>
</evidence>
<protein>
    <submittedName>
        <fullName evidence="2">Uncharacterized protein</fullName>
    </submittedName>
</protein>
<feature type="region of interest" description="Disordered" evidence="1">
    <location>
        <begin position="1"/>
        <end position="91"/>
    </location>
</feature>
<evidence type="ECO:0000313" key="2">
    <source>
        <dbReference type="EMBL" id="MCI52011.1"/>
    </source>
</evidence>
<name>A0A392ST33_9FABA</name>
<proteinExistence type="predicted"/>
<comment type="caution">
    <text evidence="2">The sequence shown here is derived from an EMBL/GenBank/DDBJ whole genome shotgun (WGS) entry which is preliminary data.</text>
</comment>
<feature type="compositionally biased region" description="Low complexity" evidence="1">
    <location>
        <begin position="8"/>
        <end position="22"/>
    </location>
</feature>
<keyword evidence="3" id="KW-1185">Reference proteome</keyword>
<organism evidence="2 3">
    <name type="scientific">Trifolium medium</name>
    <dbReference type="NCBI Taxonomy" id="97028"/>
    <lineage>
        <taxon>Eukaryota</taxon>
        <taxon>Viridiplantae</taxon>
        <taxon>Streptophyta</taxon>
        <taxon>Embryophyta</taxon>
        <taxon>Tracheophyta</taxon>
        <taxon>Spermatophyta</taxon>
        <taxon>Magnoliopsida</taxon>
        <taxon>eudicotyledons</taxon>
        <taxon>Gunneridae</taxon>
        <taxon>Pentapetalae</taxon>
        <taxon>rosids</taxon>
        <taxon>fabids</taxon>
        <taxon>Fabales</taxon>
        <taxon>Fabaceae</taxon>
        <taxon>Papilionoideae</taxon>
        <taxon>50 kb inversion clade</taxon>
        <taxon>NPAAA clade</taxon>
        <taxon>Hologalegina</taxon>
        <taxon>IRL clade</taxon>
        <taxon>Trifolieae</taxon>
        <taxon>Trifolium</taxon>
    </lineage>
</organism>
<feature type="compositionally biased region" description="Basic and acidic residues" evidence="1">
    <location>
        <begin position="73"/>
        <end position="91"/>
    </location>
</feature>
<sequence>EKKKSDKSSASGAGASKVRASGNVATSVSAKEKIPKKPRTEKKKATKVVRRMVIQEDEEETDEEPLKCKRKSARSDKVQPEPKKMNTEAET</sequence>